<organism evidence="2 3">
    <name type="scientific">Deinococcus piscis</name>
    <dbReference type="NCBI Taxonomy" id="394230"/>
    <lineage>
        <taxon>Bacteria</taxon>
        <taxon>Thermotogati</taxon>
        <taxon>Deinococcota</taxon>
        <taxon>Deinococci</taxon>
        <taxon>Deinococcales</taxon>
        <taxon>Deinococcaceae</taxon>
        <taxon>Deinococcus</taxon>
    </lineage>
</organism>
<accession>A0ABQ3KE79</accession>
<keyword evidence="1" id="KW-0732">Signal</keyword>
<proteinExistence type="predicted"/>
<reference evidence="3" key="1">
    <citation type="journal article" date="2019" name="Int. J. Syst. Evol. Microbiol.">
        <title>The Global Catalogue of Microorganisms (GCM) 10K type strain sequencing project: providing services to taxonomists for standard genome sequencing and annotation.</title>
        <authorList>
            <consortium name="The Broad Institute Genomics Platform"/>
            <consortium name="The Broad Institute Genome Sequencing Center for Infectious Disease"/>
            <person name="Wu L."/>
            <person name="Ma J."/>
        </authorList>
    </citation>
    <scope>NUCLEOTIDE SEQUENCE [LARGE SCALE GENOMIC DNA]</scope>
    <source>
        <strain evidence="3">CGMCC 1.18439</strain>
    </source>
</reference>
<comment type="caution">
    <text evidence="2">The sequence shown here is derived from an EMBL/GenBank/DDBJ whole genome shotgun (WGS) entry which is preliminary data.</text>
</comment>
<gene>
    <name evidence="2" type="ORF">GCM10017783_22680</name>
</gene>
<dbReference type="EMBL" id="BNAL01000036">
    <property type="protein sequence ID" value="GHG09622.1"/>
    <property type="molecule type" value="Genomic_DNA"/>
</dbReference>
<evidence type="ECO:0008006" key="4">
    <source>
        <dbReference type="Google" id="ProtNLM"/>
    </source>
</evidence>
<evidence type="ECO:0000313" key="3">
    <source>
        <dbReference type="Proteomes" id="UP000632154"/>
    </source>
</evidence>
<keyword evidence="3" id="KW-1185">Reference proteome</keyword>
<evidence type="ECO:0000256" key="1">
    <source>
        <dbReference type="SAM" id="SignalP"/>
    </source>
</evidence>
<feature type="chain" id="PRO_5047321392" description="Lipoprotein" evidence="1">
    <location>
        <begin position="25"/>
        <end position="157"/>
    </location>
</feature>
<feature type="signal peptide" evidence="1">
    <location>
        <begin position="1"/>
        <end position="24"/>
    </location>
</feature>
<sequence length="157" mass="16921">MLDRMRHLLPLLALGLPACAPSLADQARADYAIDGSSAATLSSANFSGKPYPAFTHQLTKPGACSRYTARYASVGRSIFPVPIEELGLWSYLIPIDKSADGRQMLLTSKNNGAITPNLYIRVSCTEKAGAALLEIVSTGPLPQSRLNTLNRTFLQQL</sequence>
<dbReference type="Proteomes" id="UP000632154">
    <property type="component" value="Unassembled WGS sequence"/>
</dbReference>
<protein>
    <recommendedName>
        <fullName evidence="4">Lipoprotein</fullName>
    </recommendedName>
</protein>
<evidence type="ECO:0000313" key="2">
    <source>
        <dbReference type="EMBL" id="GHG09622.1"/>
    </source>
</evidence>
<name>A0ABQ3KE79_9DEIO</name>